<accession>A0A8D8TMN5</accession>
<reference evidence="1" key="1">
    <citation type="submission" date="2021-05" db="EMBL/GenBank/DDBJ databases">
        <authorList>
            <person name="Alioto T."/>
            <person name="Alioto T."/>
            <person name="Gomez Garrido J."/>
        </authorList>
    </citation>
    <scope>NUCLEOTIDE SEQUENCE</scope>
</reference>
<dbReference type="EMBL" id="HBUF01294140">
    <property type="protein sequence ID" value="CAG6689821.1"/>
    <property type="molecule type" value="Transcribed_RNA"/>
</dbReference>
<dbReference type="AlphaFoldDB" id="A0A8D8TMN5"/>
<sequence>MIRIRERVPLIAWQYERVVRVHTDPVVRLPGISIVFEVISYTVKSKHHQCTFANCITSEFSSFLTYSGVQQGLDLVHGCTIKSTNRIVKLLIDLRNFDRFVW</sequence>
<proteinExistence type="predicted"/>
<name>A0A8D8TMN5_9HEMI</name>
<organism evidence="1">
    <name type="scientific">Cacopsylla melanoneura</name>
    <dbReference type="NCBI Taxonomy" id="428564"/>
    <lineage>
        <taxon>Eukaryota</taxon>
        <taxon>Metazoa</taxon>
        <taxon>Ecdysozoa</taxon>
        <taxon>Arthropoda</taxon>
        <taxon>Hexapoda</taxon>
        <taxon>Insecta</taxon>
        <taxon>Pterygota</taxon>
        <taxon>Neoptera</taxon>
        <taxon>Paraneoptera</taxon>
        <taxon>Hemiptera</taxon>
        <taxon>Sternorrhyncha</taxon>
        <taxon>Psylloidea</taxon>
        <taxon>Psyllidae</taxon>
        <taxon>Psyllinae</taxon>
        <taxon>Cacopsylla</taxon>
    </lineage>
</organism>
<protein>
    <submittedName>
        <fullName evidence="1">Uncharacterized protein</fullName>
    </submittedName>
</protein>
<evidence type="ECO:0000313" key="1">
    <source>
        <dbReference type="EMBL" id="CAG6689821.1"/>
    </source>
</evidence>